<feature type="repeat" description="Solcar" evidence="11">
    <location>
        <begin position="54"/>
        <end position="138"/>
    </location>
</feature>
<evidence type="ECO:0000256" key="6">
    <source>
        <dbReference type="ARBA" id="ARBA00022792"/>
    </source>
</evidence>
<keyword evidence="7" id="KW-1133">Transmembrane helix</keyword>
<evidence type="ECO:0000256" key="1">
    <source>
        <dbReference type="ARBA" id="ARBA00004448"/>
    </source>
</evidence>
<sequence length="346" mass="37875">MFPQKDVLKASFDPNGQKSSKYFIHASDKPLSEAAQQTLDSVKPKKGIQLYTPEFYWAGAAGGAIACGPTHSLVTPLDLVKVRRQVDAHLYKSNLEGWKTIIRSEGAPALFTGLGATFIGYSFQGAGKYGFYELFKRKYSVWVGEDIATRYKTGIFLCASASAEFLADIMLCPWEAVKLKTQITIPPYATNVFDGVKKFMAAEGGFAGLYKGIVPLWGRQIPYTMVKFASFETIVQMIYDRLPKKKEEYSKASQLGVTFLGGYLAGVLCAIVSHPADVLVSKINIEKKASESFGAATSRIYKQIGFSGLWNGLGVRIIMLGTLTSFQWAIYNAFQVAVGLPTTGGH</sequence>
<comment type="subcellular location">
    <subcellularLocation>
        <location evidence="1">Mitochondrion inner membrane</location>
        <topology evidence="1">Multi-pass membrane protein</topology>
    </subcellularLocation>
</comment>
<accession>A0A060T1C8</accession>
<dbReference type="Gene3D" id="1.50.40.10">
    <property type="entry name" value="Mitochondrial carrier domain"/>
    <property type="match status" value="2"/>
</dbReference>
<protein>
    <submittedName>
        <fullName evidence="13">ARAD1C23716p</fullName>
    </submittedName>
</protein>
<dbReference type="InterPro" id="IPR023395">
    <property type="entry name" value="MCP_dom_sf"/>
</dbReference>
<dbReference type="FunFam" id="1.50.40.10:FF:000131">
    <property type="entry name" value="Mitochondrial phosphate carrier protein 2"/>
    <property type="match status" value="1"/>
</dbReference>
<evidence type="ECO:0000256" key="11">
    <source>
        <dbReference type="PROSITE-ProRule" id="PRU00282"/>
    </source>
</evidence>
<dbReference type="FunFam" id="1.50.40.10:FF:000076">
    <property type="entry name" value="Mitochondrial phosphate carrier protein 2"/>
    <property type="match status" value="1"/>
</dbReference>
<keyword evidence="5" id="KW-0677">Repeat</keyword>
<feature type="repeat" description="Solcar" evidence="11">
    <location>
        <begin position="253"/>
        <end position="337"/>
    </location>
</feature>
<name>A0A060T1C8_BLAAD</name>
<keyword evidence="3 12" id="KW-0813">Transport</keyword>
<evidence type="ECO:0000256" key="8">
    <source>
        <dbReference type="ARBA" id="ARBA00023128"/>
    </source>
</evidence>
<keyword evidence="8" id="KW-0496">Mitochondrion</keyword>
<dbReference type="PhylomeDB" id="A0A060T1C8"/>
<dbReference type="PANTHER" id="PTHR45671">
    <property type="entry name" value="SOLUTE CARRIER FAMILY 25 (MITOCHONDRIAL CARRIER PHOSPHATE CARRIER), MEMBER 3, LIKE-RELATED-RELATED"/>
    <property type="match status" value="1"/>
</dbReference>
<dbReference type="Pfam" id="PF00153">
    <property type="entry name" value="Mito_carr"/>
    <property type="match status" value="3"/>
</dbReference>
<evidence type="ECO:0000256" key="4">
    <source>
        <dbReference type="ARBA" id="ARBA00022692"/>
    </source>
</evidence>
<dbReference type="InterPro" id="IPR018108">
    <property type="entry name" value="MCP_transmembrane"/>
</dbReference>
<evidence type="ECO:0000256" key="5">
    <source>
        <dbReference type="ARBA" id="ARBA00022737"/>
    </source>
</evidence>
<evidence type="ECO:0000256" key="12">
    <source>
        <dbReference type="RuleBase" id="RU000488"/>
    </source>
</evidence>
<evidence type="ECO:0000256" key="3">
    <source>
        <dbReference type="ARBA" id="ARBA00022448"/>
    </source>
</evidence>
<evidence type="ECO:0000256" key="9">
    <source>
        <dbReference type="ARBA" id="ARBA00023136"/>
    </source>
</evidence>
<dbReference type="PANTHER" id="PTHR45671:SF10">
    <property type="entry name" value="SOLUTE CARRIER FAMILY 25 MEMBER 3"/>
    <property type="match status" value="1"/>
</dbReference>
<keyword evidence="9 11" id="KW-0472">Membrane</keyword>
<comment type="function">
    <text evidence="10">Transport of phosphate groups from the cytosol to the mitochondrial matrix.</text>
</comment>
<dbReference type="GO" id="GO:1990547">
    <property type="term" value="P:mitochondrial phosphate ion transmembrane transport"/>
    <property type="evidence" value="ECO:0007669"/>
    <property type="project" value="InterPro"/>
</dbReference>
<feature type="repeat" description="Solcar" evidence="11">
    <location>
        <begin position="151"/>
        <end position="237"/>
    </location>
</feature>
<dbReference type="AlphaFoldDB" id="A0A060T1C8"/>
<reference evidence="13" key="1">
    <citation type="submission" date="2014-02" db="EMBL/GenBank/DDBJ databases">
        <authorList>
            <person name="Genoscope - CEA"/>
        </authorList>
    </citation>
    <scope>NUCLEOTIDE SEQUENCE</scope>
    <source>
        <strain evidence="13">LS3</strain>
    </source>
</reference>
<dbReference type="EMBL" id="HG937693">
    <property type="protein sequence ID" value="CDP34930.1"/>
    <property type="molecule type" value="Genomic_DNA"/>
</dbReference>
<gene>
    <name evidence="13" type="ORF">GNLVRS02_ARAD1C23716g</name>
</gene>
<evidence type="ECO:0000256" key="10">
    <source>
        <dbReference type="ARBA" id="ARBA00054508"/>
    </source>
</evidence>
<dbReference type="PROSITE" id="PS50920">
    <property type="entry name" value="SOLCAR"/>
    <property type="match status" value="3"/>
</dbReference>
<evidence type="ECO:0000313" key="13">
    <source>
        <dbReference type="EMBL" id="CDP34930.1"/>
    </source>
</evidence>
<evidence type="ECO:0000256" key="7">
    <source>
        <dbReference type="ARBA" id="ARBA00022989"/>
    </source>
</evidence>
<keyword evidence="6" id="KW-0999">Mitochondrion inner membrane</keyword>
<keyword evidence="4 11" id="KW-0812">Transmembrane</keyword>
<dbReference type="SUPFAM" id="SSF103506">
    <property type="entry name" value="Mitochondrial carrier"/>
    <property type="match status" value="1"/>
</dbReference>
<dbReference type="GO" id="GO:0005743">
    <property type="term" value="C:mitochondrial inner membrane"/>
    <property type="evidence" value="ECO:0007669"/>
    <property type="project" value="UniProtKB-SubCell"/>
</dbReference>
<dbReference type="GO" id="GO:0005315">
    <property type="term" value="F:phosphate transmembrane transporter activity"/>
    <property type="evidence" value="ECO:0007669"/>
    <property type="project" value="InterPro"/>
</dbReference>
<comment type="similarity">
    <text evidence="2 12">Belongs to the mitochondrial carrier (TC 2.A.29) family.</text>
</comment>
<proteinExistence type="inferred from homology"/>
<reference evidence="13" key="2">
    <citation type="submission" date="2014-06" db="EMBL/GenBank/DDBJ databases">
        <title>The complete genome of Blastobotrys (Arxula) adeninivorans LS3 - a yeast of biotechnological interest.</title>
        <authorList>
            <person name="Kunze G."/>
            <person name="Gaillardin C."/>
            <person name="Czernicka M."/>
            <person name="Durrens P."/>
            <person name="Martin T."/>
            <person name="Boer E."/>
            <person name="Gabaldon T."/>
            <person name="Cruz J."/>
            <person name="Talla E."/>
            <person name="Marck C."/>
            <person name="Goffeau A."/>
            <person name="Barbe V."/>
            <person name="Baret P."/>
            <person name="Baronian K."/>
            <person name="Beier S."/>
            <person name="Bleykasten C."/>
            <person name="Bode R."/>
            <person name="Casaregola S."/>
            <person name="Despons L."/>
            <person name="Fairhead C."/>
            <person name="Giersberg M."/>
            <person name="Gierski P."/>
            <person name="Hahnel U."/>
            <person name="Hartmann A."/>
            <person name="Jankowska D."/>
            <person name="Jubin C."/>
            <person name="Jung P."/>
            <person name="Lafontaine I."/>
            <person name="Leh-Louis V."/>
            <person name="Lemaire M."/>
            <person name="Marcet-Houben M."/>
            <person name="Mascher M."/>
            <person name="Morel G."/>
            <person name="Richard G.-F."/>
            <person name="Riechen J."/>
            <person name="Sacerdot C."/>
            <person name="Sarkar A."/>
            <person name="Savel G."/>
            <person name="Schacherer J."/>
            <person name="Sherman D."/>
            <person name="Straub M.-L."/>
            <person name="Stein N."/>
            <person name="Thierry A."/>
            <person name="Trautwein-Schult A."/>
            <person name="Westhof E."/>
            <person name="Worch S."/>
            <person name="Dujon B."/>
            <person name="Souciet J.-L."/>
            <person name="Wincker P."/>
            <person name="Scholz U."/>
            <person name="Neuveglise N."/>
        </authorList>
    </citation>
    <scope>NUCLEOTIDE SEQUENCE</scope>
    <source>
        <strain evidence="13">LS3</strain>
    </source>
</reference>
<evidence type="ECO:0000256" key="2">
    <source>
        <dbReference type="ARBA" id="ARBA00006375"/>
    </source>
</evidence>
<dbReference type="GO" id="GO:0035434">
    <property type="term" value="P:copper ion transmembrane transport"/>
    <property type="evidence" value="ECO:0007669"/>
    <property type="project" value="UniProtKB-ARBA"/>
</dbReference>
<dbReference type="InterPro" id="IPR044677">
    <property type="entry name" value="SLC25A3/Pic2/Mir1-like"/>
</dbReference>
<organism evidence="13">
    <name type="scientific">Blastobotrys adeninivorans</name>
    <name type="common">Yeast</name>
    <name type="synonym">Arxula adeninivorans</name>
    <dbReference type="NCBI Taxonomy" id="409370"/>
    <lineage>
        <taxon>Eukaryota</taxon>
        <taxon>Fungi</taxon>
        <taxon>Dikarya</taxon>
        <taxon>Ascomycota</taxon>
        <taxon>Saccharomycotina</taxon>
        <taxon>Dipodascomycetes</taxon>
        <taxon>Dipodascales</taxon>
        <taxon>Trichomonascaceae</taxon>
        <taxon>Blastobotrys</taxon>
    </lineage>
</organism>